<dbReference type="AlphaFoldDB" id="A0A5N5RCU6"/>
<evidence type="ECO:0000313" key="1">
    <source>
        <dbReference type="EMBL" id="KAB5604759.1"/>
    </source>
</evidence>
<dbReference type="EMBL" id="RQSP01000057">
    <property type="protein sequence ID" value="KAB5604759.1"/>
    <property type="molecule type" value="Genomic_DNA"/>
</dbReference>
<accession>A0A5N5RCU6</accession>
<keyword evidence="2" id="KW-1185">Reference proteome</keyword>
<sequence length="136" mass="14899">MIVTSASLLICCVIKDDMLTALPSVVWHLAGVAIISIAKWCDNAIPRMHDGVGNDAWICDLLRASEQERQDFRCYMVIYAVVSFGWRGDCDGMNTNNVSIPDILSIYGAFTSEQATGYYATAITELLSAQSARKAL</sequence>
<dbReference type="Proteomes" id="UP000326336">
    <property type="component" value="Unassembled WGS sequence"/>
</dbReference>
<evidence type="ECO:0000313" key="2">
    <source>
        <dbReference type="Proteomes" id="UP000326336"/>
    </source>
</evidence>
<proteinExistence type="predicted"/>
<gene>
    <name evidence="1" type="ORF">EHS19_09805</name>
</gene>
<name>A0A5N5RCU6_9BIFI</name>
<organism evidence="1 2">
    <name type="scientific">Bifidobacterium jacchi</name>
    <dbReference type="NCBI Taxonomy" id="2490545"/>
    <lineage>
        <taxon>Bacteria</taxon>
        <taxon>Bacillati</taxon>
        <taxon>Actinomycetota</taxon>
        <taxon>Actinomycetes</taxon>
        <taxon>Bifidobacteriales</taxon>
        <taxon>Bifidobacteriaceae</taxon>
        <taxon>Bifidobacterium</taxon>
    </lineage>
</organism>
<reference evidence="1 2" key="1">
    <citation type="journal article" date="2019" name="Int. J. Syst. Evol. Microbiol.">
        <title>Bifidobacterium jacchi sp. nov., isolated from the faeces of a baby common marmoset (Callithrix jacchus).</title>
        <authorList>
            <person name="Modesto M."/>
            <person name="Watanabe K."/>
            <person name="Arita M."/>
            <person name="Satti M."/>
            <person name="Oki K."/>
            <person name="Sciavilla P."/>
            <person name="Patavino C."/>
            <person name="Camma C."/>
            <person name="Michelini S."/>
            <person name="Sgorbati B."/>
            <person name="Mattarelli P."/>
        </authorList>
    </citation>
    <scope>NUCLEOTIDE SEQUENCE [LARGE SCALE GENOMIC DNA]</scope>
    <source>
        <strain evidence="1 2">MRM 9.3</strain>
    </source>
</reference>
<protein>
    <submittedName>
        <fullName evidence="1">Uncharacterized protein</fullName>
    </submittedName>
</protein>
<comment type="caution">
    <text evidence="1">The sequence shown here is derived from an EMBL/GenBank/DDBJ whole genome shotgun (WGS) entry which is preliminary data.</text>
</comment>